<protein>
    <submittedName>
        <fullName evidence="2">TfoX/Sxy family protein</fullName>
    </submittedName>
</protein>
<dbReference type="Pfam" id="PF04993">
    <property type="entry name" value="TfoX_N"/>
    <property type="match status" value="1"/>
</dbReference>
<proteinExistence type="predicted"/>
<keyword evidence="3" id="KW-1185">Reference proteome</keyword>
<evidence type="ECO:0000313" key="2">
    <source>
        <dbReference type="EMBL" id="MBD3941890.1"/>
    </source>
</evidence>
<dbReference type="RefSeq" id="WP_191171508.1">
    <property type="nucleotide sequence ID" value="NZ_JACXZS010000005.1"/>
</dbReference>
<accession>A0ABR8NMK2</accession>
<feature type="domain" description="TfoX N-terminal" evidence="1">
    <location>
        <begin position="17"/>
        <end position="108"/>
    </location>
</feature>
<evidence type="ECO:0000259" key="1">
    <source>
        <dbReference type="Pfam" id="PF04993"/>
    </source>
</evidence>
<dbReference type="SUPFAM" id="SSF159894">
    <property type="entry name" value="YgaC/TfoX-N like"/>
    <property type="match status" value="1"/>
</dbReference>
<sequence>MPMSEAQQELTDRTRALLADESDLTEKAMFGSHAFLLDDRIIVAVMRDAQLLVRVSAEDAATLTLEAGAAPAVMGPNRREMGPGWLLVAPDALADDERLLFWIDAAREFNRLDR</sequence>
<dbReference type="InterPro" id="IPR007076">
    <property type="entry name" value="TfoX_N"/>
</dbReference>
<gene>
    <name evidence="2" type="ORF">IF188_09305</name>
</gene>
<reference evidence="2 3" key="1">
    <citation type="submission" date="2020-09" db="EMBL/GenBank/DDBJ databases">
        <title>Isolation and identification of active actinomycetes.</title>
        <authorList>
            <person name="Li X."/>
        </authorList>
    </citation>
    <scope>NUCLEOTIDE SEQUENCE [LARGE SCALE GENOMIC DNA]</scope>
    <source>
        <strain evidence="2 3">NEAU-LLC</strain>
    </source>
</reference>
<dbReference type="EMBL" id="JACXZS010000005">
    <property type="protein sequence ID" value="MBD3941890.1"/>
    <property type="molecule type" value="Genomic_DNA"/>
</dbReference>
<comment type="caution">
    <text evidence="2">The sequence shown here is derived from an EMBL/GenBank/DDBJ whole genome shotgun (WGS) entry which is preliminary data.</text>
</comment>
<evidence type="ECO:0000313" key="3">
    <source>
        <dbReference type="Proteomes" id="UP000598426"/>
    </source>
</evidence>
<dbReference type="Proteomes" id="UP000598426">
    <property type="component" value="Unassembled WGS sequence"/>
</dbReference>
<name>A0ABR8NMK2_9MICO</name>
<organism evidence="2 3">
    <name type="scientific">Microbacterium helvum</name>
    <dbReference type="NCBI Taxonomy" id="2773713"/>
    <lineage>
        <taxon>Bacteria</taxon>
        <taxon>Bacillati</taxon>
        <taxon>Actinomycetota</taxon>
        <taxon>Actinomycetes</taxon>
        <taxon>Micrococcales</taxon>
        <taxon>Microbacteriaceae</taxon>
        <taxon>Microbacterium</taxon>
    </lineage>
</organism>
<dbReference type="Gene3D" id="3.30.1460.30">
    <property type="entry name" value="YgaC/TfoX-N like chaperone"/>
    <property type="match status" value="1"/>
</dbReference>